<dbReference type="Gene3D" id="1.10.10.10">
    <property type="entry name" value="Winged helix-like DNA-binding domain superfamily/Winged helix DNA-binding domain"/>
    <property type="match status" value="1"/>
</dbReference>
<comment type="caution">
    <text evidence="2">The sequence shown here is derived from an EMBL/GenBank/DDBJ whole genome shotgun (WGS) entry which is preliminary data.</text>
</comment>
<feature type="domain" description="HTH luxR-type" evidence="1">
    <location>
        <begin position="228"/>
        <end position="285"/>
    </location>
</feature>
<evidence type="ECO:0000259" key="1">
    <source>
        <dbReference type="SMART" id="SM00421"/>
    </source>
</evidence>
<proteinExistence type="predicted"/>
<keyword evidence="3" id="KW-1185">Reference proteome</keyword>
<dbReference type="SUPFAM" id="SSF46894">
    <property type="entry name" value="C-terminal effector domain of the bipartite response regulators"/>
    <property type="match status" value="1"/>
</dbReference>
<evidence type="ECO:0000313" key="3">
    <source>
        <dbReference type="Proteomes" id="UP001589607"/>
    </source>
</evidence>
<protein>
    <submittedName>
        <fullName evidence="2">Helix-turn-helix transcriptional regulator</fullName>
    </submittedName>
</protein>
<reference evidence="2 3" key="1">
    <citation type="submission" date="2024-09" db="EMBL/GenBank/DDBJ databases">
        <authorList>
            <person name="Sun Q."/>
            <person name="Mori K."/>
        </authorList>
    </citation>
    <scope>NUCLEOTIDE SEQUENCE [LARGE SCALE GENOMIC DNA]</scope>
    <source>
        <strain evidence="2 3">CECT 7955</strain>
    </source>
</reference>
<name>A0ABV5GT49_9FLAO</name>
<dbReference type="Proteomes" id="UP001589607">
    <property type="component" value="Unassembled WGS sequence"/>
</dbReference>
<organism evidence="2 3">
    <name type="scientific">Flavobacterium jumunjinense</name>
    <dbReference type="NCBI Taxonomy" id="998845"/>
    <lineage>
        <taxon>Bacteria</taxon>
        <taxon>Pseudomonadati</taxon>
        <taxon>Bacteroidota</taxon>
        <taxon>Flavobacteriia</taxon>
        <taxon>Flavobacteriales</taxon>
        <taxon>Flavobacteriaceae</taxon>
        <taxon>Flavobacterium</taxon>
    </lineage>
</organism>
<evidence type="ECO:0000313" key="2">
    <source>
        <dbReference type="EMBL" id="MFB9098552.1"/>
    </source>
</evidence>
<gene>
    <name evidence="2" type="ORF">ACFFVF_18755</name>
</gene>
<dbReference type="InterPro" id="IPR036388">
    <property type="entry name" value="WH-like_DNA-bd_sf"/>
</dbReference>
<accession>A0ABV5GT49</accession>
<dbReference type="InterPro" id="IPR000792">
    <property type="entry name" value="Tscrpt_reg_LuxR_C"/>
</dbReference>
<sequence>MKEEKTIVIGCDQIDILSTLVELLGNIPDFLVNIISVSRISDLLSISKSIHPSLLILNFRNNQNTINDFNQFVNKPEIPMLCIIQKFDTNFCSWNNENIIFTFPIENIIKKTHFTSLIRSIFLLKKQQNSTKTTDSLVSQSIEKDLINTDRNMSRYVLELDQKIETLHTVKERIKTLCPNVDNSTRSELLSIVNAIKSSANDTHLWNDFKFYFEKTNPEFLLSLAEKHPKLTNKDLKYCCYLKMNMSNNDIRSLLGINQESVRTHKYRLKKKLQISKDLDLHTYLKAI</sequence>
<dbReference type="SMART" id="SM00421">
    <property type="entry name" value="HTH_LUXR"/>
    <property type="match status" value="1"/>
</dbReference>
<dbReference type="InterPro" id="IPR016032">
    <property type="entry name" value="Sig_transdc_resp-reg_C-effctor"/>
</dbReference>
<dbReference type="EMBL" id="JBHMEY010000094">
    <property type="protein sequence ID" value="MFB9098552.1"/>
    <property type="molecule type" value="Genomic_DNA"/>
</dbReference>
<dbReference type="RefSeq" id="WP_236452737.1">
    <property type="nucleotide sequence ID" value="NZ_CBCSGE010000001.1"/>
</dbReference>